<keyword evidence="4" id="KW-0732">Signal</keyword>
<dbReference type="PANTHER" id="PTHR23259">
    <property type="entry name" value="RIDDLE"/>
    <property type="match status" value="1"/>
</dbReference>
<dbReference type="EMBL" id="CAXIEN010000479">
    <property type="protein sequence ID" value="CAL1298895.1"/>
    <property type="molecule type" value="Genomic_DNA"/>
</dbReference>
<organism evidence="6 7">
    <name type="scientific">Larinioides sclopetarius</name>
    <dbReference type="NCBI Taxonomy" id="280406"/>
    <lineage>
        <taxon>Eukaryota</taxon>
        <taxon>Metazoa</taxon>
        <taxon>Ecdysozoa</taxon>
        <taxon>Arthropoda</taxon>
        <taxon>Chelicerata</taxon>
        <taxon>Arachnida</taxon>
        <taxon>Araneae</taxon>
        <taxon>Araneomorphae</taxon>
        <taxon>Entelegynae</taxon>
        <taxon>Araneoidea</taxon>
        <taxon>Araneidae</taxon>
        <taxon>Larinioides</taxon>
    </lineage>
</organism>
<evidence type="ECO:0000256" key="1">
    <source>
        <dbReference type="ARBA" id="ARBA00007611"/>
    </source>
</evidence>
<keyword evidence="7" id="KW-1185">Reference proteome</keyword>
<dbReference type="GO" id="GO:0030414">
    <property type="term" value="F:peptidase inhibitor activity"/>
    <property type="evidence" value="ECO:0007669"/>
    <property type="project" value="UniProtKB-KW"/>
</dbReference>
<keyword evidence="3" id="KW-1015">Disulfide bond</keyword>
<feature type="signal peptide" evidence="4">
    <location>
        <begin position="1"/>
        <end position="15"/>
    </location>
</feature>
<evidence type="ECO:0000313" key="6">
    <source>
        <dbReference type="EMBL" id="CAL1298895.1"/>
    </source>
</evidence>
<name>A0AAV2BSI6_9ARAC</name>
<evidence type="ECO:0000313" key="7">
    <source>
        <dbReference type="Proteomes" id="UP001497382"/>
    </source>
</evidence>
<dbReference type="Proteomes" id="UP001497382">
    <property type="component" value="Unassembled WGS sequence"/>
</dbReference>
<reference evidence="6 7" key="1">
    <citation type="submission" date="2024-04" db="EMBL/GenBank/DDBJ databases">
        <authorList>
            <person name="Rising A."/>
            <person name="Reimegard J."/>
            <person name="Sonavane S."/>
            <person name="Akerstrom W."/>
            <person name="Nylinder S."/>
            <person name="Hedman E."/>
            <person name="Kallberg Y."/>
        </authorList>
    </citation>
    <scope>NUCLEOTIDE SEQUENCE [LARGE SCALE GENOMIC DNA]</scope>
</reference>
<keyword evidence="2" id="KW-0646">Protease inhibitor</keyword>
<evidence type="ECO:0000256" key="4">
    <source>
        <dbReference type="SAM" id="SignalP"/>
    </source>
</evidence>
<comment type="similarity">
    <text evidence="1">Belongs to the serine protease inhibitor-like (TIL domain-containing) family.</text>
</comment>
<proteinExistence type="inferred from homology"/>
<evidence type="ECO:0000256" key="2">
    <source>
        <dbReference type="ARBA" id="ARBA00022690"/>
    </source>
</evidence>
<dbReference type="Pfam" id="PF01826">
    <property type="entry name" value="TIL"/>
    <property type="match status" value="1"/>
</dbReference>
<dbReference type="FunFam" id="2.10.25.10:FF:000055">
    <property type="entry name" value="alpha-tectorin isoform X1"/>
    <property type="match status" value="1"/>
</dbReference>
<dbReference type="InterPro" id="IPR036084">
    <property type="entry name" value="Ser_inhib-like_sf"/>
</dbReference>
<evidence type="ECO:0000256" key="3">
    <source>
        <dbReference type="ARBA" id="ARBA00023157"/>
    </source>
</evidence>
<dbReference type="SUPFAM" id="SSF57567">
    <property type="entry name" value="Serine protease inhibitors"/>
    <property type="match status" value="1"/>
</dbReference>
<dbReference type="Gene3D" id="2.10.25.10">
    <property type="entry name" value="Laminin"/>
    <property type="match status" value="1"/>
</dbReference>
<dbReference type="AlphaFoldDB" id="A0AAV2BSI6"/>
<dbReference type="InterPro" id="IPR051368">
    <property type="entry name" value="SerProtInhib-TIL_Domain"/>
</dbReference>
<protein>
    <recommendedName>
        <fullName evidence="5">TIL domain-containing protein</fullName>
    </recommendedName>
</protein>
<feature type="chain" id="PRO_5043942979" description="TIL domain-containing protein" evidence="4">
    <location>
        <begin position="16"/>
        <end position="112"/>
    </location>
</feature>
<dbReference type="CDD" id="cd19941">
    <property type="entry name" value="TIL"/>
    <property type="match status" value="1"/>
</dbReference>
<gene>
    <name evidence="6" type="ORF">LARSCL_LOCUS21044</name>
</gene>
<accession>A0AAV2BSI6</accession>
<sequence length="112" mass="12463">MKVLVLLLLVAVALAMPEEYDCPANSHYEECGTACPTSCDNYKDPPFCIRMCNPGCHCDKGYVRVKEDVEECIKPKQCPKEEEEQDAMVMNPVFGKGGWILCNGWIRGSSGQ</sequence>
<comment type="caution">
    <text evidence="6">The sequence shown here is derived from an EMBL/GenBank/DDBJ whole genome shotgun (WGS) entry which is preliminary data.</text>
</comment>
<dbReference type="PANTHER" id="PTHR23259:SF70">
    <property type="entry name" value="ACCESSORY GLAND PROTEIN ACP62F-RELATED"/>
    <property type="match status" value="1"/>
</dbReference>
<dbReference type="InterPro" id="IPR002919">
    <property type="entry name" value="TIL_dom"/>
</dbReference>
<feature type="domain" description="TIL" evidence="5">
    <location>
        <begin position="22"/>
        <end position="78"/>
    </location>
</feature>
<evidence type="ECO:0000259" key="5">
    <source>
        <dbReference type="Pfam" id="PF01826"/>
    </source>
</evidence>